<dbReference type="GO" id="GO:0006465">
    <property type="term" value="P:signal peptide processing"/>
    <property type="evidence" value="ECO:0007669"/>
    <property type="project" value="TreeGrafter"/>
</dbReference>
<protein>
    <recommendedName>
        <fullName evidence="12">Peptidase A22B, signal peptide peptidase</fullName>
    </recommendedName>
</protein>
<comment type="similarity">
    <text evidence="2">Belongs to the peptidase A22B family.</text>
</comment>
<evidence type="ECO:0000256" key="4">
    <source>
        <dbReference type="ARBA" id="ARBA00022801"/>
    </source>
</evidence>
<evidence type="ECO:0000313" key="11">
    <source>
        <dbReference type="Proteomes" id="UP000095085"/>
    </source>
</evidence>
<dbReference type="EMBL" id="KV454545">
    <property type="protein sequence ID" value="ODV65258.1"/>
    <property type="molecule type" value="Genomic_DNA"/>
</dbReference>
<keyword evidence="5" id="KW-0256">Endoplasmic reticulum</keyword>
<dbReference type="GO" id="GO:0098553">
    <property type="term" value="C:lumenal side of endoplasmic reticulum membrane"/>
    <property type="evidence" value="ECO:0007669"/>
    <property type="project" value="TreeGrafter"/>
</dbReference>
<feature type="transmembrane region" description="Helical" evidence="9">
    <location>
        <begin position="34"/>
        <end position="53"/>
    </location>
</feature>
<dbReference type="OrthoDB" id="29661at2759"/>
<feature type="transmembrane region" description="Helical" evidence="9">
    <location>
        <begin position="352"/>
        <end position="374"/>
    </location>
</feature>
<dbReference type="InterPro" id="IPR006639">
    <property type="entry name" value="Preselin/SPP"/>
</dbReference>
<name>A0A1E4RDC1_9ASCO</name>
<dbReference type="AlphaFoldDB" id="A0A1E4RDC1"/>
<evidence type="ECO:0000256" key="9">
    <source>
        <dbReference type="SAM" id="Phobius"/>
    </source>
</evidence>
<evidence type="ECO:0008006" key="12">
    <source>
        <dbReference type="Google" id="ProtNLM"/>
    </source>
</evidence>
<feature type="region of interest" description="Disordered" evidence="8">
    <location>
        <begin position="463"/>
        <end position="501"/>
    </location>
</feature>
<keyword evidence="4" id="KW-0378">Hydrolase</keyword>
<proteinExistence type="inferred from homology"/>
<dbReference type="RefSeq" id="XP_020074325.1">
    <property type="nucleotide sequence ID" value="XM_020219037.1"/>
</dbReference>
<dbReference type="InterPro" id="IPR007369">
    <property type="entry name" value="Peptidase_A22B_SPP"/>
</dbReference>
<dbReference type="PANTHER" id="PTHR12174">
    <property type="entry name" value="SIGNAL PEPTIDE PEPTIDASE"/>
    <property type="match status" value="1"/>
</dbReference>
<dbReference type="GO" id="GO:0033619">
    <property type="term" value="P:membrane protein proteolysis"/>
    <property type="evidence" value="ECO:0007669"/>
    <property type="project" value="TreeGrafter"/>
</dbReference>
<evidence type="ECO:0000256" key="1">
    <source>
        <dbReference type="ARBA" id="ARBA00004477"/>
    </source>
</evidence>
<evidence type="ECO:0000256" key="5">
    <source>
        <dbReference type="ARBA" id="ARBA00022824"/>
    </source>
</evidence>
<comment type="subcellular location">
    <subcellularLocation>
        <location evidence="1">Endoplasmic reticulum membrane</location>
        <topology evidence="1">Multi-pass membrane protein</topology>
    </subcellularLocation>
</comment>
<keyword evidence="7 9" id="KW-0472">Membrane</keyword>
<dbReference type="SMART" id="SM00730">
    <property type="entry name" value="PSN"/>
    <property type="match status" value="1"/>
</dbReference>
<dbReference type="Pfam" id="PF04258">
    <property type="entry name" value="Peptidase_A22B"/>
    <property type="match status" value="1"/>
</dbReference>
<keyword evidence="3 9" id="KW-0812">Transmembrane</keyword>
<dbReference type="GeneID" id="30993587"/>
<gene>
    <name evidence="10" type="ORF">HYPBUDRAFT_114331</name>
</gene>
<evidence type="ECO:0000256" key="7">
    <source>
        <dbReference type="ARBA" id="ARBA00023136"/>
    </source>
</evidence>
<keyword evidence="6 9" id="KW-1133">Transmembrane helix</keyword>
<organism evidence="10 11">
    <name type="scientific">Hyphopichia burtonii NRRL Y-1933</name>
    <dbReference type="NCBI Taxonomy" id="984485"/>
    <lineage>
        <taxon>Eukaryota</taxon>
        <taxon>Fungi</taxon>
        <taxon>Dikarya</taxon>
        <taxon>Ascomycota</taxon>
        <taxon>Saccharomycotina</taxon>
        <taxon>Pichiomycetes</taxon>
        <taxon>Debaryomycetaceae</taxon>
        <taxon>Hyphopichia</taxon>
    </lineage>
</organism>
<feature type="transmembrane region" description="Helical" evidence="9">
    <location>
        <begin position="279"/>
        <end position="296"/>
    </location>
</feature>
<evidence type="ECO:0000256" key="8">
    <source>
        <dbReference type="SAM" id="MobiDB-lite"/>
    </source>
</evidence>
<feature type="transmembrane region" description="Helical" evidence="9">
    <location>
        <begin position="135"/>
        <end position="153"/>
    </location>
</feature>
<keyword evidence="11" id="KW-1185">Reference proteome</keyword>
<feature type="transmembrane region" description="Helical" evidence="9">
    <location>
        <begin position="308"/>
        <end position="325"/>
    </location>
</feature>
<evidence type="ECO:0000256" key="3">
    <source>
        <dbReference type="ARBA" id="ARBA00022692"/>
    </source>
</evidence>
<feature type="compositionally biased region" description="Acidic residues" evidence="8">
    <location>
        <begin position="470"/>
        <end position="499"/>
    </location>
</feature>
<evidence type="ECO:0000313" key="10">
    <source>
        <dbReference type="EMBL" id="ODV65258.1"/>
    </source>
</evidence>
<reference evidence="11" key="1">
    <citation type="submission" date="2016-05" db="EMBL/GenBank/DDBJ databases">
        <title>Comparative genomics of biotechnologically important yeasts.</title>
        <authorList>
            <consortium name="DOE Joint Genome Institute"/>
            <person name="Riley R."/>
            <person name="Haridas S."/>
            <person name="Wolfe K.H."/>
            <person name="Lopes M.R."/>
            <person name="Hittinger C.T."/>
            <person name="Goker M."/>
            <person name="Salamov A."/>
            <person name="Wisecaver J."/>
            <person name="Long T.M."/>
            <person name="Aerts A.L."/>
            <person name="Barry K."/>
            <person name="Choi C."/>
            <person name="Clum A."/>
            <person name="Coughlan A.Y."/>
            <person name="Deshpande S."/>
            <person name="Douglass A.P."/>
            <person name="Hanson S.J."/>
            <person name="Klenk H.-P."/>
            <person name="Labutti K."/>
            <person name="Lapidus A."/>
            <person name="Lindquist E."/>
            <person name="Lipzen A."/>
            <person name="Meier-Kolthoff J.P."/>
            <person name="Ohm R.A."/>
            <person name="Otillar R.P."/>
            <person name="Pangilinan J."/>
            <person name="Peng Y."/>
            <person name="Rokas A."/>
            <person name="Rosa C.A."/>
            <person name="Scheuner C."/>
            <person name="Sibirny A.A."/>
            <person name="Slot J.C."/>
            <person name="Stielow J.B."/>
            <person name="Sun H."/>
            <person name="Kurtzman C.P."/>
            <person name="Blackwell M."/>
            <person name="Grigoriev I.V."/>
            <person name="Jeffries T.W."/>
        </authorList>
    </citation>
    <scope>NUCLEOTIDE SEQUENCE [LARGE SCALE GENOMIC DNA]</scope>
    <source>
        <strain evidence="11">NRRL Y-1933</strain>
    </source>
</reference>
<evidence type="ECO:0000256" key="2">
    <source>
        <dbReference type="ARBA" id="ARBA00006859"/>
    </source>
</evidence>
<feature type="transmembrane region" description="Helical" evidence="9">
    <location>
        <begin position="105"/>
        <end position="123"/>
    </location>
</feature>
<feature type="transmembrane region" description="Helical" evidence="9">
    <location>
        <begin position="240"/>
        <end position="259"/>
    </location>
</feature>
<evidence type="ECO:0000256" key="6">
    <source>
        <dbReference type="ARBA" id="ARBA00022989"/>
    </source>
</evidence>
<dbReference type="STRING" id="984485.A0A1E4RDC1"/>
<dbReference type="GO" id="GO:0042500">
    <property type="term" value="F:aspartic endopeptidase activity, intramembrane cleaving"/>
    <property type="evidence" value="ECO:0007669"/>
    <property type="project" value="InterPro"/>
</dbReference>
<feature type="transmembrane region" description="Helical" evidence="9">
    <location>
        <begin position="395"/>
        <end position="418"/>
    </location>
</feature>
<feature type="transmembrane region" description="Helical" evidence="9">
    <location>
        <begin position="424"/>
        <end position="441"/>
    </location>
</feature>
<dbReference type="GO" id="GO:0098554">
    <property type="term" value="C:cytoplasmic side of endoplasmic reticulum membrane"/>
    <property type="evidence" value="ECO:0007669"/>
    <property type="project" value="TreeGrafter"/>
</dbReference>
<dbReference type="PANTHER" id="PTHR12174:SF23">
    <property type="entry name" value="MINOR HISTOCOMPATIBILITY ANTIGEN H13"/>
    <property type="match status" value="1"/>
</dbReference>
<dbReference type="Proteomes" id="UP000095085">
    <property type="component" value="Unassembled WGS sequence"/>
</dbReference>
<sequence>MNQTADPGLIDIVADGIPYYLYEYEHILKEYPQVINFGLFLGISIGIVIFASFTTLSKPRTAKDPIHDRLSPCYDVSDRDESDYLVMNSLPLKFLNKQQLSFKMALVYPFIGGSVLYGLYYCMNNYDTNQLSKVLNWYVLLMSPVVYYNNLYYGMTFALRKLGFWLKLPNNSGWFFPRYRLSLSTEQDFPLGVLEEVNCVKLNENDYNDEKWFKKFKVFNKFENGIKILKPTNVLKDHQLFNLVFDLKMMVLLPVTGLLSTLFHQYNPIFNEGYSKQSTNWLVIDLVGINFAIFGIKNFKIDSTKTSLLLLIGLFIYDIYFVFGTELMESVATGLDIPIKILLPSNNGKFNLLGLGDIVLPGSFISLLLRLDLYNHYQKQEKRISFHHLNHFDKPYFIAGIFSYVLGLSICMGVLLLFNRGQPALLYIVPSLLVGTAVTALRQQEFKKVWQFNEIMKEFEEQPRSLKQVEEEEENDDDYVESESDDDDFEYEDDTEDDLQNLIDDQLSEPQVIYEFGDSEDDTCVIDSEIDL</sequence>
<accession>A0A1E4RDC1</accession>